<dbReference type="EMBL" id="JYKN01000814">
    <property type="protein sequence ID" value="KKK22964.1"/>
    <property type="molecule type" value="Genomic_DNA"/>
</dbReference>
<evidence type="ECO:0000313" key="2">
    <source>
        <dbReference type="EMBL" id="KKK22964.1"/>
    </source>
</evidence>
<feature type="region of interest" description="Disordered" evidence="1">
    <location>
        <begin position="102"/>
        <end position="130"/>
    </location>
</feature>
<proteinExistence type="predicted"/>
<protein>
    <submittedName>
        <fullName evidence="2">Uncharacterized protein</fullName>
    </submittedName>
</protein>
<dbReference type="AlphaFoldDB" id="A0A0F8UTN9"/>
<sequence>MPSSRHRYRQRERHPPPLFWDNLTKLYLTKGALRESNRRNQHKFRSPRQRALAISYISAPVFLRDCSAACLQGVRQLSRRGGPDLSDIRGVGFDSNPPTLYSLYPTKYDSQPSTPPATTPSSSSSSSSSSTAVYDVHFQDHLVRHGIYPPPSPSASSDPDGTAAATATPARRPANWAELQHRLHIPLPADSSLDQAYTRFRRLSAAAYPKHLPLQHLLSILEGTPQPRALASSGGGSGRVFTNLAPLTDGTLPPARPDFYHASPAAQLHPEIHRHLDKQIAITAAAAAAAARHNASRVLAPNFFLEVGGGAAAMRRRACYHGALGARAMRALGGFATAAAGGGDGDGRAYTFAVTYRAGQLRVYCVHVQSRPGQGAQQSDYVVTLVGEWALDGQAAGGDARSCFRAGVAAYRNARELAREYREGILGLANERYARLVEAEFPIM</sequence>
<dbReference type="Proteomes" id="UP000034947">
    <property type="component" value="Unassembled WGS sequence"/>
</dbReference>
<name>A0A0F8UTN9_9EURO</name>
<evidence type="ECO:0000256" key="1">
    <source>
        <dbReference type="SAM" id="MobiDB-lite"/>
    </source>
</evidence>
<dbReference type="VEuPathDB" id="FungiDB:P175DRAFT_0347841"/>
<feature type="compositionally biased region" description="Low complexity" evidence="1">
    <location>
        <begin position="119"/>
        <end position="130"/>
    </location>
</feature>
<gene>
    <name evidence="2" type="ORF">AOCH_006646</name>
</gene>
<evidence type="ECO:0000313" key="3">
    <source>
        <dbReference type="Proteomes" id="UP000034947"/>
    </source>
</evidence>
<organism evidence="2 3">
    <name type="scientific">Aspergillus ochraceoroseus</name>
    <dbReference type="NCBI Taxonomy" id="138278"/>
    <lineage>
        <taxon>Eukaryota</taxon>
        <taxon>Fungi</taxon>
        <taxon>Dikarya</taxon>
        <taxon>Ascomycota</taxon>
        <taxon>Pezizomycotina</taxon>
        <taxon>Eurotiomycetes</taxon>
        <taxon>Eurotiomycetidae</taxon>
        <taxon>Eurotiales</taxon>
        <taxon>Aspergillaceae</taxon>
        <taxon>Aspergillus</taxon>
        <taxon>Aspergillus subgen. Nidulantes</taxon>
    </lineage>
</organism>
<reference evidence="2 3" key="1">
    <citation type="submission" date="2015-02" db="EMBL/GenBank/DDBJ databases">
        <title>Draft Genome Sequences of Two Closely-Related Aflatoxigenic Aspergillus Species Obtained from the Cote d'Ivoire.</title>
        <authorList>
            <person name="Moore G.G."/>
            <person name="Beltz S.B."/>
            <person name="Mack B.M."/>
        </authorList>
    </citation>
    <scope>NUCLEOTIDE SEQUENCE [LARGE SCALE GENOMIC DNA]</scope>
    <source>
        <strain evidence="2 3">SRRC1432</strain>
    </source>
</reference>
<feature type="region of interest" description="Disordered" evidence="1">
    <location>
        <begin position="145"/>
        <end position="170"/>
    </location>
</feature>
<keyword evidence="3" id="KW-1185">Reference proteome</keyword>
<feature type="compositionally biased region" description="Low complexity" evidence="1">
    <location>
        <begin position="154"/>
        <end position="170"/>
    </location>
</feature>
<dbReference type="OrthoDB" id="4503105at2759"/>
<accession>A0A0F8UTN9</accession>
<comment type="caution">
    <text evidence="2">The sequence shown here is derived from an EMBL/GenBank/DDBJ whole genome shotgun (WGS) entry which is preliminary data.</text>
</comment>